<protein>
    <submittedName>
        <fullName evidence="2">Uncharacterized protein</fullName>
    </submittedName>
</protein>
<feature type="non-terminal residue" evidence="2">
    <location>
        <position position="1"/>
    </location>
</feature>
<evidence type="ECO:0000256" key="1">
    <source>
        <dbReference type="SAM" id="MobiDB-lite"/>
    </source>
</evidence>
<dbReference type="EMBL" id="BARU01029177">
    <property type="protein sequence ID" value="GAH64010.1"/>
    <property type="molecule type" value="Genomic_DNA"/>
</dbReference>
<evidence type="ECO:0000313" key="2">
    <source>
        <dbReference type="EMBL" id="GAH64010.1"/>
    </source>
</evidence>
<feature type="region of interest" description="Disordered" evidence="1">
    <location>
        <begin position="1"/>
        <end position="28"/>
    </location>
</feature>
<name>X1I406_9ZZZZ</name>
<organism evidence="2">
    <name type="scientific">marine sediment metagenome</name>
    <dbReference type="NCBI Taxonomy" id="412755"/>
    <lineage>
        <taxon>unclassified sequences</taxon>
        <taxon>metagenomes</taxon>
        <taxon>ecological metagenomes</taxon>
    </lineage>
</organism>
<proteinExistence type="predicted"/>
<accession>X1I406</accession>
<sequence length="116" mass="12463">NSIEMNNELAGARERAGPAARRKPAPPAAPLVRDKVRAPKIVARARSAAHFIRWPNRVPPAIIETRSATPAAHACVANAILDCGWGKAPQAIEDGDGGLELVHRIERIIVPEEVET</sequence>
<gene>
    <name evidence="2" type="ORF">S03H2_46467</name>
</gene>
<comment type="caution">
    <text evidence="2">The sequence shown here is derived from an EMBL/GenBank/DDBJ whole genome shotgun (WGS) entry which is preliminary data.</text>
</comment>
<reference evidence="2" key="1">
    <citation type="journal article" date="2014" name="Front. Microbiol.">
        <title>High frequency of phylogenetically diverse reductive dehalogenase-homologous genes in deep subseafloor sedimentary metagenomes.</title>
        <authorList>
            <person name="Kawai M."/>
            <person name="Futagami T."/>
            <person name="Toyoda A."/>
            <person name="Takaki Y."/>
            <person name="Nishi S."/>
            <person name="Hori S."/>
            <person name="Arai W."/>
            <person name="Tsubouchi T."/>
            <person name="Morono Y."/>
            <person name="Uchiyama I."/>
            <person name="Ito T."/>
            <person name="Fujiyama A."/>
            <person name="Inagaki F."/>
            <person name="Takami H."/>
        </authorList>
    </citation>
    <scope>NUCLEOTIDE SEQUENCE</scope>
    <source>
        <strain evidence="2">Expedition CK06-06</strain>
    </source>
</reference>
<dbReference type="AlphaFoldDB" id="X1I406"/>